<gene>
    <name evidence="4" type="ORF">RI845_16725</name>
</gene>
<keyword evidence="5" id="KW-1185">Reference proteome</keyword>
<feature type="chain" id="PRO_5045976966" evidence="3">
    <location>
        <begin position="21"/>
        <end position="142"/>
    </location>
</feature>
<evidence type="ECO:0000256" key="2">
    <source>
        <dbReference type="ARBA" id="ARBA00022729"/>
    </source>
</evidence>
<accession>A0ABY9THE2</accession>
<name>A0ABY9THE2_9GAMM</name>
<comment type="similarity">
    <text evidence="1">Belongs to the cytochrome b562 family.</text>
</comment>
<sequence>MKKLLLSTILSISFISSAFAAHPQCGETELANIMGNMKDNMKAIKGAAKADDFEKINAIAKQLLVDVQKAEQYVPLAISDKKELNQEQQKEFDDYKNGIANLEKAVTSLTTATNIEEQKAALGKIGKAAKKGHKAFKMDCDE</sequence>
<proteinExistence type="inferred from homology"/>
<organism evidence="4 5">
    <name type="scientific">Thalassotalea nanhaiensis</name>
    <dbReference type="NCBI Taxonomy" id="3065648"/>
    <lineage>
        <taxon>Bacteria</taxon>
        <taxon>Pseudomonadati</taxon>
        <taxon>Pseudomonadota</taxon>
        <taxon>Gammaproteobacteria</taxon>
        <taxon>Alteromonadales</taxon>
        <taxon>Colwelliaceae</taxon>
        <taxon>Thalassotalea</taxon>
    </lineage>
</organism>
<feature type="signal peptide" evidence="3">
    <location>
        <begin position="1"/>
        <end position="20"/>
    </location>
</feature>
<dbReference type="Proteomes" id="UP001248581">
    <property type="component" value="Chromosome"/>
</dbReference>
<keyword evidence="2 3" id="KW-0732">Signal</keyword>
<dbReference type="InterPro" id="IPR009155">
    <property type="entry name" value="Cyt_b562"/>
</dbReference>
<dbReference type="InterPro" id="IPR010980">
    <property type="entry name" value="Cyt_c/b562"/>
</dbReference>
<dbReference type="RefSeq" id="WP_348387314.1">
    <property type="nucleotide sequence ID" value="NZ_CP134146.1"/>
</dbReference>
<dbReference type="EMBL" id="CP134146">
    <property type="protein sequence ID" value="WNC68157.1"/>
    <property type="molecule type" value="Genomic_DNA"/>
</dbReference>
<dbReference type="SUPFAM" id="SSF47175">
    <property type="entry name" value="Cytochromes"/>
    <property type="match status" value="1"/>
</dbReference>
<evidence type="ECO:0000256" key="1">
    <source>
        <dbReference type="ARBA" id="ARBA00005523"/>
    </source>
</evidence>
<evidence type="ECO:0000313" key="5">
    <source>
        <dbReference type="Proteomes" id="UP001248581"/>
    </source>
</evidence>
<reference evidence="5" key="1">
    <citation type="submission" date="2023-09" db="EMBL/GenBank/DDBJ databases">
        <authorList>
            <person name="Li S."/>
            <person name="Li X."/>
            <person name="Zhang C."/>
            <person name="Zhao Z."/>
        </authorList>
    </citation>
    <scope>NUCLEOTIDE SEQUENCE [LARGE SCALE GENOMIC DNA]</scope>
    <source>
        <strain evidence="5">SQ345</strain>
    </source>
</reference>
<dbReference type="Pfam" id="PF07361">
    <property type="entry name" value="Cytochrom_B562"/>
    <property type="match status" value="1"/>
</dbReference>
<dbReference type="Gene3D" id="1.20.120.10">
    <property type="entry name" value="Cytochrome c/b562"/>
    <property type="match status" value="1"/>
</dbReference>
<evidence type="ECO:0000256" key="3">
    <source>
        <dbReference type="SAM" id="SignalP"/>
    </source>
</evidence>
<evidence type="ECO:0000313" key="4">
    <source>
        <dbReference type="EMBL" id="WNC68157.1"/>
    </source>
</evidence>
<protein>
    <submittedName>
        <fullName evidence="4">Cytochrome b562</fullName>
    </submittedName>
</protein>